<name>A0ABM8BS68_9MOLU</name>
<evidence type="ECO:0000313" key="2">
    <source>
        <dbReference type="EMBL" id="BDT02488.1"/>
    </source>
</evidence>
<evidence type="ECO:0000313" key="3">
    <source>
        <dbReference type="Proteomes" id="UP001163387"/>
    </source>
</evidence>
<sequence length="104" mass="12748">MNDRDYEVYLNFYNNVIISSLYFDPQIKPDLIVYLKANLEITIERINLRGRESEKHVPHEYWSLLNKKYEQWYEKEKNNFNFLVIDTNDLTPKQIVQKIIDYIK</sequence>
<dbReference type="Gene3D" id="3.40.50.300">
    <property type="entry name" value="P-loop containing nucleotide triphosphate hydrolases"/>
    <property type="match status" value="1"/>
</dbReference>
<organism evidence="2 3">
    <name type="scientific">Spiroplasma ixodetis</name>
    <dbReference type="NCBI Taxonomy" id="2141"/>
    <lineage>
        <taxon>Bacteria</taxon>
        <taxon>Bacillati</taxon>
        <taxon>Mycoplasmatota</taxon>
        <taxon>Mollicutes</taxon>
        <taxon>Entomoplasmatales</taxon>
        <taxon>Spiroplasmataceae</taxon>
        <taxon>Spiroplasma</taxon>
    </lineage>
</organism>
<evidence type="ECO:0000259" key="1">
    <source>
        <dbReference type="Pfam" id="PF01712"/>
    </source>
</evidence>
<dbReference type="InterPro" id="IPR027417">
    <property type="entry name" value="P-loop_NTPase"/>
</dbReference>
<dbReference type="Pfam" id="PF01712">
    <property type="entry name" value="dNK"/>
    <property type="match status" value="1"/>
</dbReference>
<gene>
    <name evidence="2" type="ORF">SHM_01340</name>
</gene>
<reference evidence="2 3" key="1">
    <citation type="journal article" date="2022" name="Front. Microbiol.">
        <title>Male-killing mechanisms vary between Spiroplasma species.</title>
        <authorList>
            <person name="Arai H."/>
            <person name="Inoue M."/>
            <person name="Kageyama D."/>
        </authorList>
    </citation>
    <scope>NUCLEOTIDE SEQUENCE [LARGE SCALE GENOMIC DNA]</scope>
    <source>
        <strain evidence="3">sHm</strain>
    </source>
</reference>
<accession>A0ABM8BS68</accession>
<keyword evidence="3" id="KW-1185">Reference proteome</keyword>
<dbReference type="InterPro" id="IPR031314">
    <property type="entry name" value="DNK_dom"/>
</dbReference>
<proteinExistence type="predicted"/>
<dbReference type="PANTHER" id="PTHR10513">
    <property type="entry name" value="DEOXYNUCLEOSIDE KINASE"/>
    <property type="match status" value="1"/>
</dbReference>
<dbReference type="SUPFAM" id="SSF52540">
    <property type="entry name" value="P-loop containing nucleoside triphosphate hydrolases"/>
    <property type="match status" value="1"/>
</dbReference>
<feature type="domain" description="Deoxynucleoside kinase" evidence="1">
    <location>
        <begin position="1"/>
        <end position="101"/>
    </location>
</feature>
<dbReference type="PANTHER" id="PTHR10513:SF35">
    <property type="entry name" value="DEOXYADENOSINE KINASE"/>
    <property type="match status" value="1"/>
</dbReference>
<protein>
    <recommendedName>
        <fullName evidence="1">Deoxynucleoside kinase domain-containing protein</fullName>
    </recommendedName>
</protein>
<dbReference type="Proteomes" id="UP001163387">
    <property type="component" value="Chromosome"/>
</dbReference>
<dbReference type="InterPro" id="IPR050566">
    <property type="entry name" value="Deoxyribonucleoside_kinase"/>
</dbReference>
<dbReference type="EMBL" id="AP026933">
    <property type="protein sequence ID" value="BDT02488.1"/>
    <property type="molecule type" value="Genomic_DNA"/>
</dbReference>